<proteinExistence type="predicted"/>
<name>A0A485KDI9_9STRA</name>
<dbReference type="PANTHER" id="PTHR46630">
    <property type="entry name" value="TETRATRICOPEPTIDE REPEAT PROTEIN 29"/>
    <property type="match status" value="1"/>
</dbReference>
<evidence type="ECO:0000256" key="2">
    <source>
        <dbReference type="ARBA" id="ARBA00022490"/>
    </source>
</evidence>
<dbReference type="PANTHER" id="PTHR46630:SF1">
    <property type="entry name" value="TETRATRICOPEPTIDE REPEAT PROTEIN 29"/>
    <property type="match status" value="1"/>
</dbReference>
<dbReference type="GO" id="GO:0003341">
    <property type="term" value="P:cilium movement"/>
    <property type="evidence" value="ECO:0007669"/>
    <property type="project" value="TreeGrafter"/>
</dbReference>
<evidence type="ECO:0000256" key="4">
    <source>
        <dbReference type="ARBA" id="ARBA00022803"/>
    </source>
</evidence>
<evidence type="ECO:0000256" key="3">
    <source>
        <dbReference type="ARBA" id="ARBA00022737"/>
    </source>
</evidence>
<organism evidence="9 10">
    <name type="scientific">Aphanomyces stellatus</name>
    <dbReference type="NCBI Taxonomy" id="120398"/>
    <lineage>
        <taxon>Eukaryota</taxon>
        <taxon>Sar</taxon>
        <taxon>Stramenopiles</taxon>
        <taxon>Oomycota</taxon>
        <taxon>Saprolegniomycetes</taxon>
        <taxon>Saprolegniales</taxon>
        <taxon>Verrucalvaceae</taxon>
        <taxon>Aphanomyces</taxon>
    </lineage>
</organism>
<dbReference type="InterPro" id="IPR019734">
    <property type="entry name" value="TPR_rpt"/>
</dbReference>
<keyword evidence="2" id="KW-0963">Cytoplasm</keyword>
<dbReference type="OrthoDB" id="286233at2759"/>
<dbReference type="EMBL" id="VJMH01000390">
    <property type="protein sequence ID" value="KAF0716545.1"/>
    <property type="molecule type" value="Genomic_DNA"/>
</dbReference>
<feature type="region of interest" description="Disordered" evidence="7">
    <location>
        <begin position="1"/>
        <end position="26"/>
    </location>
</feature>
<feature type="repeat" description="TPR" evidence="6">
    <location>
        <begin position="126"/>
        <end position="159"/>
    </location>
</feature>
<feature type="repeat" description="TPR" evidence="6">
    <location>
        <begin position="299"/>
        <end position="332"/>
    </location>
</feature>
<keyword evidence="4 6" id="KW-0802">TPR repeat</keyword>
<evidence type="ECO:0000256" key="1">
    <source>
        <dbReference type="ARBA" id="ARBA00004496"/>
    </source>
</evidence>
<protein>
    <recommendedName>
        <fullName evidence="5">Tetratricopeptide repeat protein 29</fullName>
    </recommendedName>
</protein>
<evidence type="ECO:0000256" key="5">
    <source>
        <dbReference type="ARBA" id="ARBA00040665"/>
    </source>
</evidence>
<dbReference type="SUPFAM" id="SSF48452">
    <property type="entry name" value="TPR-like"/>
    <property type="match status" value="1"/>
</dbReference>
<keyword evidence="10" id="KW-1185">Reference proteome</keyword>
<evidence type="ECO:0000313" key="9">
    <source>
        <dbReference type="EMBL" id="VFT79983.1"/>
    </source>
</evidence>
<dbReference type="Proteomes" id="UP000332933">
    <property type="component" value="Unassembled WGS sequence"/>
</dbReference>
<evidence type="ECO:0000313" key="10">
    <source>
        <dbReference type="Proteomes" id="UP000332933"/>
    </source>
</evidence>
<dbReference type="PROSITE" id="PS50005">
    <property type="entry name" value="TPR"/>
    <property type="match status" value="2"/>
</dbReference>
<dbReference type="GO" id="GO:0005929">
    <property type="term" value="C:cilium"/>
    <property type="evidence" value="ECO:0007669"/>
    <property type="project" value="TreeGrafter"/>
</dbReference>
<dbReference type="AlphaFoldDB" id="A0A485KDI9"/>
<evidence type="ECO:0000313" key="8">
    <source>
        <dbReference type="EMBL" id="KAF0716545.1"/>
    </source>
</evidence>
<reference evidence="9 10" key="1">
    <citation type="submission" date="2019-03" db="EMBL/GenBank/DDBJ databases">
        <authorList>
            <person name="Gaulin E."/>
            <person name="Dumas B."/>
        </authorList>
    </citation>
    <scope>NUCLEOTIDE SEQUENCE [LARGE SCALE GENOMIC DNA]</scope>
    <source>
        <strain evidence="9">CBS 568.67</strain>
    </source>
</reference>
<dbReference type="GO" id="GO:0005737">
    <property type="term" value="C:cytoplasm"/>
    <property type="evidence" value="ECO:0007669"/>
    <property type="project" value="UniProtKB-SubCell"/>
</dbReference>
<accession>A0A485KDI9</accession>
<reference evidence="8" key="2">
    <citation type="submission" date="2019-06" db="EMBL/GenBank/DDBJ databases">
        <title>Genomics analysis of Aphanomyces spp. identifies a new class of oomycete effector associated with host adaptation.</title>
        <authorList>
            <person name="Gaulin E."/>
        </authorList>
    </citation>
    <scope>NUCLEOTIDE SEQUENCE</scope>
    <source>
        <strain evidence="8">CBS 578.67</strain>
    </source>
</reference>
<evidence type="ECO:0000256" key="7">
    <source>
        <dbReference type="SAM" id="MobiDB-lite"/>
    </source>
</evidence>
<keyword evidence="3" id="KW-0677">Repeat</keyword>
<dbReference type="InterPro" id="IPR051476">
    <property type="entry name" value="Bac_ResReg_Asp_Phosphatase"/>
</dbReference>
<dbReference type="Gene3D" id="1.25.40.10">
    <property type="entry name" value="Tetratricopeptide repeat domain"/>
    <property type="match status" value="1"/>
</dbReference>
<comment type="subcellular location">
    <subcellularLocation>
        <location evidence="1">Cytoplasm</location>
    </subcellularLocation>
</comment>
<evidence type="ECO:0000256" key="6">
    <source>
        <dbReference type="PROSITE-ProRule" id="PRU00339"/>
    </source>
</evidence>
<gene>
    <name evidence="9" type="primary">Aste57867_2793</name>
    <name evidence="8" type="ORF">As57867_002786</name>
    <name evidence="9" type="ORF">ASTE57867_2793</name>
</gene>
<sequence length="368" mass="40445">MMIRDGKPLAPPIEIEPIAPTNQGSQLAEATPQIDLPQRMDAPLMMNTPPRVPSMTRDARVRQTIFSARAIARRKHAESTLPINIPQPPLVNLDKPKETAAETKRLKDYAMLATSSKRAGRAEQEALAYFCMGIVHDNLDDFVTGIDVYKKALALLQDSDNVQFRALVLSCIGVDYQLSSSLDVGYTGRFVDAESADLQLALTFHQSHSEMDVDDAGLFVAHTNLGLTLGSLARSVEAAKHHQEALRLAIRLNSAYGQSIAVGNLGLLASRQNDMATATACMDQHLQLIQSVQDRSAEVNAWMQLGFLATRELKHDKAARYFEQAYRLALDLNEIGMMKQASCYLGIARGSLHAPTFFHNVMKTSVAS</sequence>
<dbReference type="EMBL" id="CAADRA010000390">
    <property type="protein sequence ID" value="VFT79983.1"/>
    <property type="molecule type" value="Genomic_DNA"/>
</dbReference>
<dbReference type="InterPro" id="IPR011990">
    <property type="entry name" value="TPR-like_helical_dom_sf"/>
</dbReference>
<dbReference type="SMART" id="SM00028">
    <property type="entry name" value="TPR"/>
    <property type="match status" value="4"/>
</dbReference>